<evidence type="ECO:0000256" key="1">
    <source>
        <dbReference type="SAM" id="SignalP"/>
    </source>
</evidence>
<gene>
    <name evidence="2" type="ORF">FCC1311_006182</name>
</gene>
<comment type="caution">
    <text evidence="2">The sequence shown here is derived from an EMBL/GenBank/DDBJ whole genome shotgun (WGS) entry which is preliminary data.</text>
</comment>
<evidence type="ECO:0000313" key="2">
    <source>
        <dbReference type="EMBL" id="GBG24400.1"/>
    </source>
</evidence>
<feature type="signal peptide" evidence="1">
    <location>
        <begin position="1"/>
        <end position="22"/>
    </location>
</feature>
<reference evidence="2 3" key="1">
    <citation type="submission" date="2017-12" db="EMBL/GenBank/DDBJ databases">
        <title>Sequencing, de novo assembly and annotation of complete genome of a new Thraustochytrid species, strain FCC1311.</title>
        <authorList>
            <person name="Sedici K."/>
            <person name="Godart F."/>
            <person name="Aiese Cigliano R."/>
            <person name="Sanseverino W."/>
            <person name="Barakat M."/>
            <person name="Ortet P."/>
            <person name="Marechal E."/>
            <person name="Cagnac O."/>
            <person name="Amato A."/>
        </authorList>
    </citation>
    <scope>NUCLEOTIDE SEQUENCE [LARGE SCALE GENOMIC DNA]</scope>
</reference>
<dbReference type="InParanoid" id="A0A2R5G074"/>
<accession>A0A2R5G074</accession>
<dbReference type="EMBL" id="BEYU01000005">
    <property type="protein sequence ID" value="GBG24400.1"/>
    <property type="molecule type" value="Genomic_DNA"/>
</dbReference>
<sequence length="88" mass="9813">MAGASRVLAALAGALVLSYTKAECSNSVSQDACAEGCEYSDEFYGDINRDECYGDTNRDECYGDTNRDERYGGANRDECYGYTNRRRY</sequence>
<evidence type="ECO:0000313" key="3">
    <source>
        <dbReference type="Proteomes" id="UP000241890"/>
    </source>
</evidence>
<proteinExistence type="predicted"/>
<dbReference type="AlphaFoldDB" id="A0A2R5G074"/>
<keyword evidence="1" id="KW-0732">Signal</keyword>
<organism evidence="2 3">
    <name type="scientific">Hondaea fermentalgiana</name>
    <dbReference type="NCBI Taxonomy" id="2315210"/>
    <lineage>
        <taxon>Eukaryota</taxon>
        <taxon>Sar</taxon>
        <taxon>Stramenopiles</taxon>
        <taxon>Bigyra</taxon>
        <taxon>Labyrinthulomycetes</taxon>
        <taxon>Thraustochytrida</taxon>
        <taxon>Thraustochytriidae</taxon>
        <taxon>Hondaea</taxon>
    </lineage>
</organism>
<name>A0A2R5G074_9STRA</name>
<feature type="chain" id="PRO_5015308038" evidence="1">
    <location>
        <begin position="23"/>
        <end position="88"/>
    </location>
</feature>
<protein>
    <submittedName>
        <fullName evidence="2">Stress protein DDR48</fullName>
    </submittedName>
</protein>
<keyword evidence="3" id="KW-1185">Reference proteome</keyword>
<dbReference type="Proteomes" id="UP000241890">
    <property type="component" value="Unassembled WGS sequence"/>
</dbReference>